<dbReference type="SMART" id="SM01022">
    <property type="entry name" value="ASCH"/>
    <property type="match status" value="1"/>
</dbReference>
<dbReference type="GO" id="GO:0016813">
    <property type="term" value="F:hydrolase activity, acting on carbon-nitrogen (but not peptide) bonds, in linear amidines"/>
    <property type="evidence" value="ECO:0007669"/>
    <property type="project" value="UniProtKB-UniRule"/>
</dbReference>
<dbReference type="EC" id="3.5.1.135" evidence="2"/>
<dbReference type="InterPro" id="IPR007374">
    <property type="entry name" value="ASCH_domain"/>
</dbReference>
<evidence type="ECO:0000313" key="4">
    <source>
        <dbReference type="EMBL" id="GAD79183.1"/>
    </source>
</evidence>
<reference evidence="4 5" key="1">
    <citation type="submission" date="2013-09" db="EMBL/GenBank/DDBJ databases">
        <title>Whole genome shotgun sequence of Vibrio ezurae NBRC 102218.</title>
        <authorList>
            <person name="Yoshida I."/>
            <person name="Hosoyama A."/>
            <person name="Numata M."/>
            <person name="Hashimoto M."/>
            <person name="Hosoyama Y."/>
            <person name="Tsuchikane K."/>
            <person name="Noguchi M."/>
            <person name="Hirakata S."/>
            <person name="Ichikawa N."/>
            <person name="Ohji S."/>
            <person name="Yamazoe A."/>
            <person name="Fujita N."/>
        </authorList>
    </citation>
    <scope>NUCLEOTIDE SEQUENCE [LARGE SCALE GENOMIC DNA]</scope>
    <source>
        <strain evidence="4 5">NBRC 102218</strain>
    </source>
</reference>
<keyword evidence="5" id="KW-1185">Reference proteome</keyword>
<feature type="active site" description="Nucleophile" evidence="2">
    <location>
        <position position="24"/>
    </location>
</feature>
<comment type="catalytic activity">
    <reaction evidence="2">
        <text>N(4)-acetylcytosine + H2O = cytosine + acetate + H(+)</text>
        <dbReference type="Rhea" id="RHEA:62940"/>
        <dbReference type="ChEBI" id="CHEBI:15377"/>
        <dbReference type="ChEBI" id="CHEBI:15378"/>
        <dbReference type="ChEBI" id="CHEBI:16040"/>
        <dbReference type="ChEBI" id="CHEBI:30089"/>
        <dbReference type="ChEBI" id="CHEBI:146134"/>
        <dbReference type="EC" id="3.5.1.135"/>
    </reaction>
</comment>
<dbReference type="eggNOG" id="COG3097">
    <property type="taxonomic scope" value="Bacteria"/>
</dbReference>
<feature type="active site" description="Proton acceptor" evidence="2">
    <location>
        <position position="21"/>
    </location>
</feature>
<dbReference type="OrthoDB" id="8590202at2"/>
<dbReference type="NCBIfam" id="NF003443">
    <property type="entry name" value="PRK04980.1"/>
    <property type="match status" value="1"/>
</dbReference>
<dbReference type="InterPro" id="IPR015947">
    <property type="entry name" value="PUA-like_sf"/>
</dbReference>
<evidence type="ECO:0000259" key="3">
    <source>
        <dbReference type="SMART" id="SM01022"/>
    </source>
</evidence>
<accession>U3CLW4</accession>
<dbReference type="Proteomes" id="UP000016562">
    <property type="component" value="Unassembled WGS sequence"/>
</dbReference>
<evidence type="ECO:0000256" key="1">
    <source>
        <dbReference type="ARBA" id="ARBA00022801"/>
    </source>
</evidence>
<gene>
    <name evidence="4" type="ORF">VEZ01S_08_02190</name>
</gene>
<proteinExistence type="inferred from homology"/>
<comment type="similarity">
    <text evidence="2">Belongs to the N(4)-acetylcytidine amidohydrolase family.</text>
</comment>
<dbReference type="Pfam" id="PF04266">
    <property type="entry name" value="ASCH"/>
    <property type="match status" value="1"/>
</dbReference>
<dbReference type="PIRSF" id="PIRSF029143">
    <property type="entry name" value="UCP029143"/>
    <property type="match status" value="1"/>
</dbReference>
<dbReference type="InterPro" id="IPR008314">
    <property type="entry name" value="AC4CH"/>
</dbReference>
<comment type="catalytic activity">
    <reaction evidence="2">
        <text>N(4)-acetylcytidine + H2O = cytidine + acetate + H(+)</text>
        <dbReference type="Rhea" id="RHEA:62932"/>
        <dbReference type="ChEBI" id="CHEBI:15377"/>
        <dbReference type="ChEBI" id="CHEBI:15378"/>
        <dbReference type="ChEBI" id="CHEBI:17562"/>
        <dbReference type="ChEBI" id="CHEBI:30089"/>
        <dbReference type="ChEBI" id="CHEBI:70989"/>
        <dbReference type="EC" id="3.5.1.135"/>
    </reaction>
</comment>
<dbReference type="EMBL" id="BATM01000008">
    <property type="protein sequence ID" value="GAD79183.1"/>
    <property type="molecule type" value="Genomic_DNA"/>
</dbReference>
<sequence length="108" mass="12489">MSLTKMTFFERFEADILSGKKTITIRDENECDFAPGSIVEVATYEEDRWFCQLRILSVTPIVFDELSEFHASQENMTLQELKLVIADIYPNISKLFVIRYQKVTAITG</sequence>
<dbReference type="HAMAP" id="MF_00684">
    <property type="entry name" value="ac4C_amidohydr"/>
    <property type="match status" value="1"/>
</dbReference>
<dbReference type="CDD" id="cd06552">
    <property type="entry name" value="ASCH_yqfb_like"/>
    <property type="match status" value="1"/>
</dbReference>
<comment type="catalytic activity">
    <reaction evidence="2">
        <text>N(4)-acetyl-2'-deoxycytidine + H2O = 2'-deoxycytidine + acetate + H(+)</text>
        <dbReference type="Rhea" id="RHEA:62936"/>
        <dbReference type="ChEBI" id="CHEBI:15377"/>
        <dbReference type="ChEBI" id="CHEBI:15378"/>
        <dbReference type="ChEBI" id="CHEBI:15698"/>
        <dbReference type="ChEBI" id="CHEBI:30089"/>
        <dbReference type="ChEBI" id="CHEBI:146133"/>
        <dbReference type="EC" id="3.5.1.135"/>
    </reaction>
</comment>
<evidence type="ECO:0000256" key="2">
    <source>
        <dbReference type="HAMAP-Rule" id="MF_00684"/>
    </source>
</evidence>
<dbReference type="Gene3D" id="2.30.130.30">
    <property type="entry name" value="Hypothetical protein"/>
    <property type="match status" value="1"/>
</dbReference>
<dbReference type="PANTHER" id="PTHR38088">
    <property type="entry name" value="UCP029143 FAMILY PROTEIN"/>
    <property type="match status" value="1"/>
</dbReference>
<comment type="function">
    <text evidence="2">Catalyzes the hydrolysis of N(4)-acetylcytidine (ac4C).</text>
</comment>
<dbReference type="SUPFAM" id="SSF88697">
    <property type="entry name" value="PUA domain-like"/>
    <property type="match status" value="1"/>
</dbReference>
<dbReference type="PANTHER" id="PTHR38088:SF2">
    <property type="entry name" value="UCP029143 FAMILY PROTEIN"/>
    <property type="match status" value="1"/>
</dbReference>
<dbReference type="AlphaFoldDB" id="U3CLW4"/>
<name>U3CLW4_9VIBR</name>
<comment type="caution">
    <text evidence="4">The sequence shown here is derived from an EMBL/GenBank/DDBJ whole genome shotgun (WGS) entry which is preliminary data.</text>
</comment>
<feature type="active site" description="Proton donor" evidence="2">
    <location>
        <position position="74"/>
    </location>
</feature>
<feature type="domain" description="ASCH" evidence="3">
    <location>
        <begin position="6"/>
        <end position="104"/>
    </location>
</feature>
<evidence type="ECO:0000313" key="5">
    <source>
        <dbReference type="Proteomes" id="UP000016562"/>
    </source>
</evidence>
<dbReference type="GO" id="GO:0005829">
    <property type="term" value="C:cytosol"/>
    <property type="evidence" value="ECO:0007669"/>
    <property type="project" value="TreeGrafter"/>
</dbReference>
<dbReference type="STRING" id="1219080.VEZ01S_08_02190"/>
<keyword evidence="1 2" id="KW-0378">Hydrolase</keyword>
<protein>
    <recommendedName>
        <fullName evidence="2">N(4)-acetylcytidine amidohydrolase</fullName>
        <shortName evidence="2">ac4C amidohydrolase</shortName>
        <ecNumber evidence="2">3.5.1.135</ecNumber>
    </recommendedName>
</protein>
<organism evidence="4 5">
    <name type="scientific">Vibrio ezurae NBRC 102218</name>
    <dbReference type="NCBI Taxonomy" id="1219080"/>
    <lineage>
        <taxon>Bacteria</taxon>
        <taxon>Pseudomonadati</taxon>
        <taxon>Pseudomonadota</taxon>
        <taxon>Gammaproteobacteria</taxon>
        <taxon>Vibrionales</taxon>
        <taxon>Vibrionaceae</taxon>
        <taxon>Vibrio</taxon>
    </lineage>
</organism>